<name>A0A0R2E3W0_9LACO</name>
<dbReference type="Proteomes" id="UP000050898">
    <property type="component" value="Unassembled WGS sequence"/>
</dbReference>
<sequence>MAKKGAYMDEKKDELNVTRTLFELSTKVERIDSKLDLLIKADDKADKALAKSIENEHAIETMSKWTYGIGIALIVSILGIIAFFIERGI</sequence>
<gene>
    <name evidence="2" type="ORF">FD00_GL000212</name>
</gene>
<organism evidence="2 3">
    <name type="scientific">Liquorilactobacillus mali KCTC 3596 = DSM 20444</name>
    <dbReference type="NCBI Taxonomy" id="1046596"/>
    <lineage>
        <taxon>Bacteria</taxon>
        <taxon>Bacillati</taxon>
        <taxon>Bacillota</taxon>
        <taxon>Bacilli</taxon>
        <taxon>Lactobacillales</taxon>
        <taxon>Lactobacillaceae</taxon>
        <taxon>Liquorilactobacillus</taxon>
    </lineage>
</organism>
<keyword evidence="3" id="KW-1185">Reference proteome</keyword>
<dbReference type="EMBL" id="AYYH01000100">
    <property type="protein sequence ID" value="KRN07324.1"/>
    <property type="molecule type" value="Genomic_DNA"/>
</dbReference>
<reference evidence="2 3" key="1">
    <citation type="journal article" date="2015" name="Genome Announc.">
        <title>Expanding the biotechnology potential of lactobacilli through comparative genomics of 213 strains and associated genera.</title>
        <authorList>
            <person name="Sun Z."/>
            <person name="Harris H.M."/>
            <person name="McCann A."/>
            <person name="Guo C."/>
            <person name="Argimon S."/>
            <person name="Zhang W."/>
            <person name="Yang X."/>
            <person name="Jeffery I.B."/>
            <person name="Cooney J.C."/>
            <person name="Kagawa T.F."/>
            <person name="Liu W."/>
            <person name="Song Y."/>
            <person name="Salvetti E."/>
            <person name="Wrobel A."/>
            <person name="Rasinkangas P."/>
            <person name="Parkhill J."/>
            <person name="Rea M.C."/>
            <person name="O'Sullivan O."/>
            <person name="Ritari J."/>
            <person name="Douillard F.P."/>
            <person name="Paul Ross R."/>
            <person name="Yang R."/>
            <person name="Briner A.E."/>
            <person name="Felis G.E."/>
            <person name="de Vos W.M."/>
            <person name="Barrangou R."/>
            <person name="Klaenhammer T.R."/>
            <person name="Caufield P.W."/>
            <person name="Cui Y."/>
            <person name="Zhang H."/>
            <person name="O'Toole P.W."/>
        </authorList>
    </citation>
    <scope>NUCLEOTIDE SEQUENCE [LARGE SCALE GENOMIC DNA]</scope>
    <source>
        <strain evidence="2 3">DSM 20444</strain>
    </source>
</reference>
<keyword evidence="1" id="KW-1133">Transmembrane helix</keyword>
<dbReference type="AlphaFoldDB" id="A0A0R2E3W0"/>
<keyword evidence="1" id="KW-0472">Membrane</keyword>
<evidence type="ECO:0000313" key="2">
    <source>
        <dbReference type="EMBL" id="KRN07324.1"/>
    </source>
</evidence>
<evidence type="ECO:0000313" key="3">
    <source>
        <dbReference type="Proteomes" id="UP000050898"/>
    </source>
</evidence>
<evidence type="ECO:0008006" key="4">
    <source>
        <dbReference type="Google" id="ProtNLM"/>
    </source>
</evidence>
<evidence type="ECO:0000256" key="1">
    <source>
        <dbReference type="SAM" id="Phobius"/>
    </source>
</evidence>
<accession>A0A0R2E3W0</accession>
<feature type="transmembrane region" description="Helical" evidence="1">
    <location>
        <begin position="65"/>
        <end position="85"/>
    </location>
</feature>
<keyword evidence="1" id="KW-0812">Transmembrane</keyword>
<dbReference type="PATRIC" id="fig|1046596.6.peg.218"/>
<comment type="caution">
    <text evidence="2">The sequence shown here is derived from an EMBL/GenBank/DDBJ whole genome shotgun (WGS) entry which is preliminary data.</text>
</comment>
<protein>
    <recommendedName>
        <fullName evidence="4">Holin</fullName>
    </recommendedName>
</protein>
<proteinExistence type="predicted"/>